<gene>
    <name evidence="2" type="ORF">CUNI_LOCUS4691</name>
</gene>
<dbReference type="OrthoDB" id="5981545at2759"/>
<feature type="compositionally biased region" description="Polar residues" evidence="1">
    <location>
        <begin position="193"/>
        <end position="204"/>
    </location>
</feature>
<evidence type="ECO:0000313" key="3">
    <source>
        <dbReference type="Proteomes" id="UP000678393"/>
    </source>
</evidence>
<feature type="compositionally biased region" description="Low complexity" evidence="1">
    <location>
        <begin position="325"/>
        <end position="350"/>
    </location>
</feature>
<evidence type="ECO:0000256" key="1">
    <source>
        <dbReference type="SAM" id="MobiDB-lite"/>
    </source>
</evidence>
<keyword evidence="3" id="KW-1185">Reference proteome</keyword>
<evidence type="ECO:0000313" key="2">
    <source>
        <dbReference type="EMBL" id="CAG5119133.1"/>
    </source>
</evidence>
<dbReference type="Proteomes" id="UP000678393">
    <property type="component" value="Unassembled WGS sequence"/>
</dbReference>
<feature type="compositionally biased region" description="Polar residues" evidence="1">
    <location>
        <begin position="304"/>
        <end position="324"/>
    </location>
</feature>
<accession>A0A8S3YQT1</accession>
<feature type="compositionally biased region" description="Low complexity" evidence="1">
    <location>
        <begin position="41"/>
        <end position="52"/>
    </location>
</feature>
<reference evidence="2" key="1">
    <citation type="submission" date="2021-04" db="EMBL/GenBank/DDBJ databases">
        <authorList>
            <consortium name="Molecular Ecology Group"/>
        </authorList>
    </citation>
    <scope>NUCLEOTIDE SEQUENCE</scope>
</reference>
<feature type="non-terminal residue" evidence="2">
    <location>
        <position position="1"/>
    </location>
</feature>
<feature type="compositionally biased region" description="Polar residues" evidence="1">
    <location>
        <begin position="53"/>
        <end position="63"/>
    </location>
</feature>
<feature type="region of interest" description="Disordered" evidence="1">
    <location>
        <begin position="193"/>
        <end position="222"/>
    </location>
</feature>
<protein>
    <submittedName>
        <fullName evidence="2">Uncharacterized protein</fullName>
    </submittedName>
</protein>
<feature type="compositionally biased region" description="Polar residues" evidence="1">
    <location>
        <begin position="212"/>
        <end position="221"/>
    </location>
</feature>
<proteinExistence type="predicted"/>
<dbReference type="AlphaFoldDB" id="A0A8S3YQT1"/>
<feature type="region of interest" description="Disordered" evidence="1">
    <location>
        <begin position="41"/>
        <end position="79"/>
    </location>
</feature>
<sequence length="808" mass="84093">VSDKSLALCLNLDTVTYRVKEMPPGDSNSFSSLHCRLSPAAPASSMAKPTSAKVDNNEATSDINMKRSASSDERDESTAKRFKISNVLAPARDKRMSSSVAVSVASTFPIAATTAKCTESRINLINAEPTVSSALSSLPSAISLQSAQVHGHSSTVSLPTSLLSSSLSSHSVTTASKSTSLNIRSPYIHISCPTTKQQPVSNTVGGPRKHSPASSKTSKSHPVTVAITESACVPESKSHMLPYIISSCSSSSMGHQQKVIFATSENQTLPTGNSIPVVLAAPGTQQLISSAAVLLTTSSVSSGSNMMVRQPARSHQPNAHVLTNPSTSSRSQKGSSPSSSLFPSPSVSSSQTLAGSTHPRSLLGIVKPTQVRVSRQLFHETTSLPLTSSVVTNGHSSIKPEVASMDLHPLLQNFNVKTGVTHADLNSMSATVSTNCQLSASIASATVSSIQQLLIKPAPISKTLMTPPSGQQFSTSPSKTVINSHMAGVDDISVLTGMDLSGDELGPLNTSSDSLNGALSGCSHLADSLMTSDVTAASSVSEADESLTGMVHIVDSDMQAFDTISKANLSATDGIPLVNGSCSSYIKTKDCTIITQTSSLSSPSSSLPLALSDSSDFLRVSKSTKLVSSSSPDSTSIMQPALYHMTLNVPVSNQSYKSDASIMMSDMSFPNQGTAEIMDSDSCQLDGISPILASDELQDNGISILSEPMPGIDAQGTDGQSMDLGQVAISDSLAGEEDGQLFLSEDTSIYQIEDGTIIIQKANGNTYQLQGAQGLSLETVQALLSGTLDQLVGVDVTGEGIQTDMNLH</sequence>
<dbReference type="EMBL" id="CAJHNH020000660">
    <property type="protein sequence ID" value="CAG5119133.1"/>
    <property type="molecule type" value="Genomic_DNA"/>
</dbReference>
<feature type="compositionally biased region" description="Basic and acidic residues" evidence="1">
    <location>
        <begin position="69"/>
        <end position="79"/>
    </location>
</feature>
<name>A0A8S3YQT1_9EUPU</name>
<feature type="region of interest" description="Disordered" evidence="1">
    <location>
        <begin position="304"/>
        <end position="357"/>
    </location>
</feature>
<comment type="caution">
    <text evidence="2">The sequence shown here is derived from an EMBL/GenBank/DDBJ whole genome shotgun (WGS) entry which is preliminary data.</text>
</comment>
<organism evidence="2 3">
    <name type="scientific">Candidula unifasciata</name>
    <dbReference type="NCBI Taxonomy" id="100452"/>
    <lineage>
        <taxon>Eukaryota</taxon>
        <taxon>Metazoa</taxon>
        <taxon>Spiralia</taxon>
        <taxon>Lophotrochozoa</taxon>
        <taxon>Mollusca</taxon>
        <taxon>Gastropoda</taxon>
        <taxon>Heterobranchia</taxon>
        <taxon>Euthyneura</taxon>
        <taxon>Panpulmonata</taxon>
        <taxon>Eupulmonata</taxon>
        <taxon>Stylommatophora</taxon>
        <taxon>Helicina</taxon>
        <taxon>Helicoidea</taxon>
        <taxon>Geomitridae</taxon>
        <taxon>Candidula</taxon>
    </lineage>
</organism>